<comment type="caution">
    <text evidence="2">The sequence shown here is derived from an EMBL/GenBank/DDBJ whole genome shotgun (WGS) entry which is preliminary data.</text>
</comment>
<dbReference type="EMBL" id="LJCR01002105">
    <property type="protein sequence ID" value="KPV49233.1"/>
    <property type="molecule type" value="Genomic_DNA"/>
</dbReference>
<evidence type="ECO:0000256" key="1">
    <source>
        <dbReference type="SAM" id="MobiDB-lite"/>
    </source>
</evidence>
<organism evidence="2 3">
    <name type="scientific">Kouleothrix aurantiaca</name>
    <dbReference type="NCBI Taxonomy" id="186479"/>
    <lineage>
        <taxon>Bacteria</taxon>
        <taxon>Bacillati</taxon>
        <taxon>Chloroflexota</taxon>
        <taxon>Chloroflexia</taxon>
        <taxon>Chloroflexales</taxon>
        <taxon>Roseiflexineae</taxon>
        <taxon>Roseiflexaceae</taxon>
        <taxon>Kouleothrix</taxon>
    </lineage>
</organism>
<proteinExistence type="predicted"/>
<evidence type="ECO:0000313" key="3">
    <source>
        <dbReference type="Proteomes" id="UP000050509"/>
    </source>
</evidence>
<name>A0A0P9F9T6_9CHLR</name>
<evidence type="ECO:0000313" key="2">
    <source>
        <dbReference type="EMBL" id="KPV49233.1"/>
    </source>
</evidence>
<reference evidence="2 3" key="1">
    <citation type="submission" date="2015-09" db="EMBL/GenBank/DDBJ databases">
        <title>Draft genome sequence of Kouleothrix aurantiaca JCM 19913.</title>
        <authorList>
            <person name="Hemp J."/>
        </authorList>
    </citation>
    <scope>NUCLEOTIDE SEQUENCE [LARGE SCALE GENOMIC DNA]</scope>
    <source>
        <strain evidence="2 3">COM-B</strain>
    </source>
</reference>
<gene>
    <name evidence="2" type="ORF">SE17_33785</name>
</gene>
<dbReference type="Proteomes" id="UP000050509">
    <property type="component" value="Unassembled WGS sequence"/>
</dbReference>
<protein>
    <submittedName>
        <fullName evidence="2">Uncharacterized protein</fullName>
    </submittedName>
</protein>
<dbReference type="AlphaFoldDB" id="A0A0P9F9T6"/>
<feature type="region of interest" description="Disordered" evidence="1">
    <location>
        <begin position="35"/>
        <end position="54"/>
    </location>
</feature>
<sequence>MRMLRAIVTARSSISFRTMSILPQVFAMPQSAFGLKSTDGRQPPTGEQFTAKTQRARTSDLRLTICDLRLRQVAAAIFQHPE</sequence>
<accession>A0A0P9F9T6</accession>
<keyword evidence="3" id="KW-1185">Reference proteome</keyword>